<comment type="subcellular location">
    <subcellularLocation>
        <location evidence="1 8">Cytoplasm</location>
    </subcellularLocation>
</comment>
<dbReference type="Pfam" id="PF11734">
    <property type="entry name" value="TilS_C"/>
    <property type="match status" value="1"/>
</dbReference>
<organism evidence="10 11">
    <name type="scientific">Solilutibacter oculi</name>
    <dbReference type="NCBI Taxonomy" id="2698682"/>
    <lineage>
        <taxon>Bacteria</taxon>
        <taxon>Pseudomonadati</taxon>
        <taxon>Pseudomonadota</taxon>
        <taxon>Gammaproteobacteria</taxon>
        <taxon>Lysobacterales</taxon>
        <taxon>Lysobacteraceae</taxon>
        <taxon>Solilutibacter</taxon>
    </lineage>
</organism>
<dbReference type="NCBIfam" id="TIGR02432">
    <property type="entry name" value="lysidine_TilS_N"/>
    <property type="match status" value="1"/>
</dbReference>
<dbReference type="InterPro" id="IPR014729">
    <property type="entry name" value="Rossmann-like_a/b/a_fold"/>
</dbReference>
<dbReference type="RefSeq" id="WP_112926586.1">
    <property type="nucleotide sequence ID" value="NZ_CP029556.1"/>
</dbReference>
<keyword evidence="2 8" id="KW-0963">Cytoplasm</keyword>
<comment type="similarity">
    <text evidence="8">Belongs to the tRNA(Ile)-lysidine synthase family.</text>
</comment>
<dbReference type="GO" id="GO:0005737">
    <property type="term" value="C:cytoplasm"/>
    <property type="evidence" value="ECO:0007669"/>
    <property type="project" value="UniProtKB-SubCell"/>
</dbReference>
<keyword evidence="6 8" id="KW-0067">ATP-binding</keyword>
<evidence type="ECO:0000313" key="10">
    <source>
        <dbReference type="EMBL" id="AXA84373.1"/>
    </source>
</evidence>
<feature type="binding site" evidence="8">
    <location>
        <begin position="30"/>
        <end position="35"/>
    </location>
    <ligand>
        <name>ATP</name>
        <dbReference type="ChEBI" id="CHEBI:30616"/>
    </ligand>
</feature>
<dbReference type="GO" id="GO:0032267">
    <property type="term" value="F:tRNA(Ile)-lysidine synthase activity"/>
    <property type="evidence" value="ECO:0007669"/>
    <property type="project" value="UniProtKB-EC"/>
</dbReference>
<evidence type="ECO:0000259" key="9">
    <source>
        <dbReference type="SMART" id="SM00977"/>
    </source>
</evidence>
<evidence type="ECO:0000256" key="3">
    <source>
        <dbReference type="ARBA" id="ARBA00022598"/>
    </source>
</evidence>
<dbReference type="NCBIfam" id="TIGR02433">
    <property type="entry name" value="lysidine_TilS_C"/>
    <property type="match status" value="1"/>
</dbReference>
<dbReference type="PANTHER" id="PTHR43033:SF1">
    <property type="entry name" value="TRNA(ILE)-LYSIDINE SYNTHASE-RELATED"/>
    <property type="match status" value="1"/>
</dbReference>
<dbReference type="HAMAP" id="MF_01161">
    <property type="entry name" value="tRNA_Ile_lys_synt"/>
    <property type="match status" value="1"/>
</dbReference>
<evidence type="ECO:0000256" key="1">
    <source>
        <dbReference type="ARBA" id="ARBA00004496"/>
    </source>
</evidence>
<dbReference type="SUPFAM" id="SSF52402">
    <property type="entry name" value="Adenine nucleotide alpha hydrolases-like"/>
    <property type="match status" value="1"/>
</dbReference>
<dbReference type="Gene3D" id="1.20.59.20">
    <property type="match status" value="1"/>
</dbReference>
<dbReference type="KEGG" id="lue:DCD74_06415"/>
<dbReference type="GO" id="GO:0006400">
    <property type="term" value="P:tRNA modification"/>
    <property type="evidence" value="ECO:0007669"/>
    <property type="project" value="UniProtKB-UniRule"/>
</dbReference>
<evidence type="ECO:0000256" key="7">
    <source>
        <dbReference type="ARBA" id="ARBA00048539"/>
    </source>
</evidence>
<sequence>MTRDATAAVSRAVAAGPDGEAPGTILAGCSGGLDSTVLLHALAQAHPGRVRAVHVHHGLHADADAWASRCEAFCASLRVPLQVIRVTVVDVDAGPEAAARAARHRAFLDAMQPGDWLALAHHRDDQAETFLLRALRGAGPDGLASMRPLRPFGPGLMWRPLLDLPRADLLAYAQASDLRWIEDPSNASSDFDRNFLRNTVMPLLQQRWPQADAMFAQSARMNRQARTLLDAEDEAALARLRHGLPVDELDADALRVLPPERRARVLRRWMRQLGLPPLPAAALTRIEDEVLQARADAEPRVEWAGACIEGWKHRLRAGASSPALPPDWQAVWDGRAPLSLPEGSVLSLEGSAGFDTPLQVRARMGGERIDLPHRTHSHALKHVLQDAWMPPWIRRRLPLLVDADSGQLIAAGTMLSRHFAGRAQAPDARLHWHLA</sequence>
<comment type="catalytic activity">
    <reaction evidence="7 8">
        <text>cytidine(34) in tRNA(Ile2) + L-lysine + ATP = lysidine(34) in tRNA(Ile2) + AMP + diphosphate + H(+)</text>
        <dbReference type="Rhea" id="RHEA:43744"/>
        <dbReference type="Rhea" id="RHEA-COMP:10625"/>
        <dbReference type="Rhea" id="RHEA-COMP:10670"/>
        <dbReference type="ChEBI" id="CHEBI:15378"/>
        <dbReference type="ChEBI" id="CHEBI:30616"/>
        <dbReference type="ChEBI" id="CHEBI:32551"/>
        <dbReference type="ChEBI" id="CHEBI:33019"/>
        <dbReference type="ChEBI" id="CHEBI:82748"/>
        <dbReference type="ChEBI" id="CHEBI:83665"/>
        <dbReference type="ChEBI" id="CHEBI:456215"/>
        <dbReference type="EC" id="6.3.4.19"/>
    </reaction>
</comment>
<dbReference type="GO" id="GO:0005524">
    <property type="term" value="F:ATP binding"/>
    <property type="evidence" value="ECO:0007669"/>
    <property type="project" value="UniProtKB-UniRule"/>
</dbReference>
<dbReference type="InterPro" id="IPR011063">
    <property type="entry name" value="TilS/TtcA_N"/>
</dbReference>
<dbReference type="Pfam" id="PF01171">
    <property type="entry name" value="ATP_bind_3"/>
    <property type="match status" value="1"/>
</dbReference>
<dbReference type="Proteomes" id="UP000251842">
    <property type="component" value="Chromosome"/>
</dbReference>
<dbReference type="Gene3D" id="3.40.50.620">
    <property type="entry name" value="HUPs"/>
    <property type="match status" value="1"/>
</dbReference>
<dbReference type="CDD" id="cd01992">
    <property type="entry name" value="TilS_N"/>
    <property type="match status" value="1"/>
</dbReference>
<dbReference type="SUPFAM" id="SSF56037">
    <property type="entry name" value="PheT/TilS domain"/>
    <property type="match status" value="1"/>
</dbReference>
<dbReference type="PANTHER" id="PTHR43033">
    <property type="entry name" value="TRNA(ILE)-LYSIDINE SYNTHASE-RELATED"/>
    <property type="match status" value="1"/>
</dbReference>
<dbReference type="InterPro" id="IPR012796">
    <property type="entry name" value="Lysidine-tRNA-synth_C"/>
</dbReference>
<evidence type="ECO:0000256" key="5">
    <source>
        <dbReference type="ARBA" id="ARBA00022741"/>
    </source>
</evidence>
<evidence type="ECO:0000256" key="6">
    <source>
        <dbReference type="ARBA" id="ARBA00022840"/>
    </source>
</evidence>
<reference evidence="11" key="1">
    <citation type="submission" date="2018-05" db="EMBL/GenBank/DDBJ databases">
        <title>Luteimonas pekinense sp. nov., isolated from human Meibomian gland secretions, Beijing, China.</title>
        <authorList>
            <person name="Wen T."/>
            <person name="Bai H."/>
            <person name="Lv H."/>
        </authorList>
    </citation>
    <scope>NUCLEOTIDE SEQUENCE [LARGE SCALE GENOMIC DNA]</scope>
    <source>
        <strain evidence="11">83-4</strain>
    </source>
</reference>
<protein>
    <recommendedName>
        <fullName evidence="8">tRNA(Ile)-lysidine synthase</fullName>
        <ecNumber evidence="8">6.3.4.19</ecNumber>
    </recommendedName>
    <alternativeName>
        <fullName evidence="8">tRNA(Ile)-2-lysyl-cytidine synthase</fullName>
    </alternativeName>
    <alternativeName>
        <fullName evidence="8">tRNA(Ile)-lysidine synthetase</fullName>
    </alternativeName>
</protein>
<feature type="domain" description="Lysidine-tRNA(Ile) synthetase C-terminal" evidence="9">
    <location>
        <begin position="358"/>
        <end position="432"/>
    </location>
</feature>
<dbReference type="EMBL" id="CP029556">
    <property type="protein sequence ID" value="AXA84373.1"/>
    <property type="molecule type" value="Genomic_DNA"/>
</dbReference>
<dbReference type="AlphaFoldDB" id="A0A344J5R3"/>
<dbReference type="SUPFAM" id="SSF82829">
    <property type="entry name" value="MesJ substrate recognition domain-like"/>
    <property type="match status" value="1"/>
</dbReference>
<dbReference type="InterPro" id="IPR012094">
    <property type="entry name" value="tRNA_Ile_lys_synt"/>
</dbReference>
<keyword evidence="11" id="KW-1185">Reference proteome</keyword>
<comment type="domain">
    <text evidence="8">The N-terminal region contains the highly conserved SGGXDS motif, predicted to be a P-loop motif involved in ATP binding.</text>
</comment>
<dbReference type="EC" id="6.3.4.19" evidence="8"/>
<keyword evidence="3 8" id="KW-0436">Ligase</keyword>
<proteinExistence type="inferred from homology"/>
<keyword evidence="5 8" id="KW-0547">Nucleotide-binding</keyword>
<dbReference type="InterPro" id="IPR012795">
    <property type="entry name" value="tRNA_Ile_lys_synt_N"/>
</dbReference>
<name>A0A344J5R3_9GAMM</name>
<gene>
    <name evidence="8 10" type="primary">tilS</name>
    <name evidence="10" type="ORF">DCD74_06415</name>
</gene>
<evidence type="ECO:0000313" key="11">
    <source>
        <dbReference type="Proteomes" id="UP000251842"/>
    </source>
</evidence>
<dbReference type="OrthoDB" id="9807403at2"/>
<evidence type="ECO:0000256" key="8">
    <source>
        <dbReference type="HAMAP-Rule" id="MF_01161"/>
    </source>
</evidence>
<dbReference type="Pfam" id="PF09179">
    <property type="entry name" value="TilS"/>
    <property type="match status" value="1"/>
</dbReference>
<comment type="function">
    <text evidence="8">Ligates lysine onto the cytidine present at position 34 of the AUA codon-specific tRNA(Ile) that contains the anticodon CAU, in an ATP-dependent manner. Cytidine is converted to lysidine, thus changing the amino acid specificity of the tRNA from methionine to isoleucine.</text>
</comment>
<evidence type="ECO:0000256" key="2">
    <source>
        <dbReference type="ARBA" id="ARBA00022490"/>
    </source>
</evidence>
<evidence type="ECO:0000256" key="4">
    <source>
        <dbReference type="ARBA" id="ARBA00022694"/>
    </source>
</evidence>
<accession>A0A344J5R3</accession>
<dbReference type="InterPro" id="IPR015262">
    <property type="entry name" value="tRNA_Ile_lys_synt_subst-bd"/>
</dbReference>
<keyword evidence="4 8" id="KW-0819">tRNA processing</keyword>
<dbReference type="SMART" id="SM00977">
    <property type="entry name" value="TilS_C"/>
    <property type="match status" value="1"/>
</dbReference>